<dbReference type="Proteomes" id="UP000694427">
    <property type="component" value="Unplaced"/>
</dbReference>
<dbReference type="AlphaFoldDB" id="A0A8C1PKY1"/>
<dbReference type="Pfam" id="PF00078">
    <property type="entry name" value="RVT_1"/>
    <property type="match status" value="1"/>
</dbReference>
<evidence type="ECO:0000259" key="2">
    <source>
        <dbReference type="PROSITE" id="PS50878"/>
    </source>
</evidence>
<accession>A0A8C1PKY1</accession>
<dbReference type="SUPFAM" id="SSF56672">
    <property type="entry name" value="DNA/RNA polymerases"/>
    <property type="match status" value="1"/>
</dbReference>
<dbReference type="PANTHER" id="PTHR33332">
    <property type="entry name" value="REVERSE TRANSCRIPTASE DOMAIN-CONTAINING PROTEIN"/>
    <property type="match status" value="1"/>
</dbReference>
<evidence type="ECO:0000256" key="1">
    <source>
        <dbReference type="SAM" id="SignalP"/>
    </source>
</evidence>
<keyword evidence="4" id="KW-1185">Reference proteome</keyword>
<reference evidence="3" key="1">
    <citation type="submission" date="2025-08" db="UniProtKB">
        <authorList>
            <consortium name="Ensembl"/>
        </authorList>
    </citation>
    <scope>IDENTIFICATION</scope>
</reference>
<organism evidence="3 4">
    <name type="scientific">Cyprinus carpio</name>
    <name type="common">Common carp</name>
    <dbReference type="NCBI Taxonomy" id="7962"/>
    <lineage>
        <taxon>Eukaryota</taxon>
        <taxon>Metazoa</taxon>
        <taxon>Chordata</taxon>
        <taxon>Craniata</taxon>
        <taxon>Vertebrata</taxon>
        <taxon>Euteleostomi</taxon>
        <taxon>Actinopterygii</taxon>
        <taxon>Neopterygii</taxon>
        <taxon>Teleostei</taxon>
        <taxon>Ostariophysi</taxon>
        <taxon>Cypriniformes</taxon>
        <taxon>Cyprinidae</taxon>
        <taxon>Cyprininae</taxon>
        <taxon>Cyprinus</taxon>
    </lineage>
</organism>
<proteinExistence type="predicted"/>
<dbReference type="InterPro" id="IPR043502">
    <property type="entry name" value="DNA/RNA_pol_sf"/>
</dbReference>
<reference evidence="3" key="2">
    <citation type="submission" date="2025-09" db="UniProtKB">
        <authorList>
            <consortium name="Ensembl"/>
        </authorList>
    </citation>
    <scope>IDENTIFICATION</scope>
</reference>
<keyword evidence="1" id="KW-0732">Signal</keyword>
<feature type="signal peptide" evidence="1">
    <location>
        <begin position="1"/>
        <end position="24"/>
    </location>
</feature>
<feature type="domain" description="Reverse transcriptase" evidence="2">
    <location>
        <begin position="1"/>
        <end position="193"/>
    </location>
</feature>
<dbReference type="PROSITE" id="PS50878">
    <property type="entry name" value="RT_POL"/>
    <property type="match status" value="1"/>
</dbReference>
<evidence type="ECO:0000313" key="4">
    <source>
        <dbReference type="Proteomes" id="UP000694427"/>
    </source>
</evidence>
<dbReference type="Ensembl" id="ENSCCRT00010121481.1">
    <property type="protein sequence ID" value="ENSCCRP00010109156.1"/>
    <property type="gene ID" value="ENSCCRG00010048172.1"/>
</dbReference>
<name>A0A8C1PKY1_CYPCA</name>
<sequence>MNDLLVSADSGALTILVLLDLSAAFDTVCHSILIERLETWLGISGTVLEWFKSYLTDRTQFVVLENNKSNVGQVCHGVPQGSVRGMILFNIYMLPLGQIIRKHGLGFHFYADDTQIYISTKTNIKGISATLSDCQQEIKLWMYHDFLKLNGTKSEVLLVGTPAAACNGRNFSLHLENNVVSLLPQVRNLGVIFDSHLTLEAHIKSISKSAFFHLRNIARIRPFLSLPDAERLVHALVTSRVDYCNALYLGLPAKSIKQLQHIQNSAARVLTHTPSRQHISGVLRNLYWLLVQIFTMFLKANNHVWNHTFVEHYIITLTISLRKNKILSLSCVCVRHILYYRLPPTSLSEL</sequence>
<evidence type="ECO:0000313" key="3">
    <source>
        <dbReference type="Ensembl" id="ENSCCRP00010109156.1"/>
    </source>
</evidence>
<feature type="chain" id="PRO_5034070715" description="Reverse transcriptase domain-containing protein" evidence="1">
    <location>
        <begin position="25"/>
        <end position="350"/>
    </location>
</feature>
<protein>
    <recommendedName>
        <fullName evidence="2">Reverse transcriptase domain-containing protein</fullName>
    </recommendedName>
</protein>
<dbReference type="InterPro" id="IPR000477">
    <property type="entry name" value="RT_dom"/>
</dbReference>